<evidence type="ECO:0000313" key="1">
    <source>
        <dbReference type="EMBL" id="VFJ64651.1"/>
    </source>
</evidence>
<organism evidence="1">
    <name type="scientific">Candidatus Kentrum sp. FW</name>
    <dbReference type="NCBI Taxonomy" id="2126338"/>
    <lineage>
        <taxon>Bacteria</taxon>
        <taxon>Pseudomonadati</taxon>
        <taxon>Pseudomonadota</taxon>
        <taxon>Gammaproteobacteria</taxon>
        <taxon>Candidatus Kentrum</taxon>
    </lineage>
</organism>
<dbReference type="AlphaFoldDB" id="A0A450TCN3"/>
<reference evidence="1" key="1">
    <citation type="submission" date="2019-02" db="EMBL/GenBank/DDBJ databases">
        <authorList>
            <person name="Gruber-Vodicka R. H."/>
            <person name="Seah K. B. B."/>
        </authorList>
    </citation>
    <scope>NUCLEOTIDE SEQUENCE</scope>
    <source>
        <strain evidence="1">BECK_BZ106</strain>
    </source>
</reference>
<accession>A0A450TCN3</accession>
<sequence length="61" mass="7215">MTKFVSIRQVATVPGYQKITFVKRRNGKMERISRRIVWHDTMRDVSRYDISSEAVPQTDKT</sequence>
<proteinExistence type="predicted"/>
<protein>
    <submittedName>
        <fullName evidence="1">Uncharacterized protein</fullName>
    </submittedName>
</protein>
<name>A0A450TCN3_9GAMM</name>
<dbReference type="EMBL" id="CAADFD010000096">
    <property type="protein sequence ID" value="VFJ64651.1"/>
    <property type="molecule type" value="Genomic_DNA"/>
</dbReference>
<gene>
    <name evidence="1" type="ORF">BECKFW1821B_GA0114236_10966</name>
</gene>